<dbReference type="PANTHER" id="PTHR31360:SF0">
    <property type="entry name" value="OIL BODY-ASSOCIATED PROTEIN 1B"/>
    <property type="match status" value="1"/>
</dbReference>
<proteinExistence type="inferred from homology"/>
<sequence length="563" mass="63954">MAVWRPSDAILRPGEAFYANLAIGGRHGRQRLWQKAFAMYARRRAKRHIVGGYSDVKACDKVSDTVREEIRSYMAEKKKTKDQVVLDREVDRQRFREEALIDYGDDDGIGELAKSKKPKLNRKGPMDMFVSHTHTGQQSAKTMNKQKNLNEEALKELRSRACSAISRWMCDAAIPFNAVNYESFQEMIDAIGNHGPGMKAPSYYVVRVPLLKKEIERVKKSMEGHKEEWAKHEIEQTKEITDGFYQCLEKLVPDTTLQETITDELILYRNAEGTMGFNFAKRQRNSKPAGSALDGFLKHLQQSLLTRVATVQTLLDSLLPTLSNLRNYTGTSEMEVPGEGTHSGTAILETATAAVQSFAPINKIHHHLCAFHFYGDDMTRQVEAHHFCSHQNEEFRQCLIYDSPDAGARLIGVEYMVSEEIFLTLPDDEKPLWHSHEYEVKSGVLFMPGVPGPIERKEMEKVCKTYGKTFHFWQVDRGDNLPLGIPHIMMSLTRDGQLYDNLAQDVEKRFKVSFAKEREKRAYMTGPENGIHPLANGAGKGIRTVLQEVDCKPVANSVPRVFV</sequence>
<evidence type="ECO:0000256" key="1">
    <source>
        <dbReference type="ARBA" id="ARBA00009740"/>
    </source>
</evidence>
<organism evidence="2 3">
    <name type="scientific">Cuscuta campestris</name>
    <dbReference type="NCBI Taxonomy" id="132261"/>
    <lineage>
        <taxon>Eukaryota</taxon>
        <taxon>Viridiplantae</taxon>
        <taxon>Streptophyta</taxon>
        <taxon>Embryophyta</taxon>
        <taxon>Tracheophyta</taxon>
        <taxon>Spermatophyta</taxon>
        <taxon>Magnoliopsida</taxon>
        <taxon>eudicotyledons</taxon>
        <taxon>Gunneridae</taxon>
        <taxon>Pentapetalae</taxon>
        <taxon>asterids</taxon>
        <taxon>lamiids</taxon>
        <taxon>Solanales</taxon>
        <taxon>Convolvulaceae</taxon>
        <taxon>Cuscuteae</taxon>
        <taxon>Cuscuta</taxon>
        <taxon>Cuscuta subgen. Grammica</taxon>
        <taxon>Cuscuta sect. Cleistogrammica</taxon>
    </lineage>
</organism>
<name>A0A484KP05_9ASTE</name>
<dbReference type="Pfam" id="PF06884">
    <property type="entry name" value="DUF1264"/>
    <property type="match status" value="1"/>
</dbReference>
<protein>
    <recommendedName>
        <fullName evidence="4">DUF1264 domain-containing protein</fullName>
    </recommendedName>
</protein>
<accession>A0A484KP05</accession>
<dbReference type="EMBL" id="OOIL02000561">
    <property type="protein sequence ID" value="VFQ67050.1"/>
    <property type="molecule type" value="Genomic_DNA"/>
</dbReference>
<comment type="similarity">
    <text evidence="1">Belongs to the OBAP family.</text>
</comment>
<dbReference type="InterPro" id="IPR010686">
    <property type="entry name" value="OBAP-like"/>
</dbReference>
<dbReference type="Proteomes" id="UP000595140">
    <property type="component" value="Unassembled WGS sequence"/>
</dbReference>
<dbReference type="AlphaFoldDB" id="A0A484KP05"/>
<evidence type="ECO:0000313" key="2">
    <source>
        <dbReference type="EMBL" id="VFQ67050.1"/>
    </source>
</evidence>
<keyword evidence="3" id="KW-1185">Reference proteome</keyword>
<reference evidence="2 3" key="1">
    <citation type="submission" date="2018-04" db="EMBL/GenBank/DDBJ databases">
        <authorList>
            <person name="Vogel A."/>
        </authorList>
    </citation>
    <scope>NUCLEOTIDE SEQUENCE [LARGE SCALE GENOMIC DNA]</scope>
</reference>
<evidence type="ECO:0000313" key="3">
    <source>
        <dbReference type="Proteomes" id="UP000595140"/>
    </source>
</evidence>
<dbReference type="OrthoDB" id="1901244at2759"/>
<dbReference type="PANTHER" id="PTHR31360">
    <property type="match status" value="1"/>
</dbReference>
<gene>
    <name evidence="2" type="ORF">CCAM_LOCUS8826</name>
</gene>
<evidence type="ECO:0008006" key="4">
    <source>
        <dbReference type="Google" id="ProtNLM"/>
    </source>
</evidence>